<keyword evidence="2" id="KW-1185">Reference proteome</keyword>
<name>A0A4R6IPH1_9SPHI</name>
<evidence type="ECO:0000313" key="1">
    <source>
        <dbReference type="EMBL" id="TDO24180.1"/>
    </source>
</evidence>
<proteinExistence type="predicted"/>
<sequence>MELSTQLIELIQAQFKTADQQLVQDQLISIELRHVMAESAYNLNNTRNAVLFLAKGDLKSVIQLTEAAKIDFRDVISWAVSDKLSAPLPGADN</sequence>
<dbReference type="AlphaFoldDB" id="A0A4R6IPH1"/>
<gene>
    <name evidence="1" type="ORF">CLV32_0468</name>
</gene>
<dbReference type="OrthoDB" id="1163568at2"/>
<organism evidence="1 2">
    <name type="scientific">Pedobacter duraquae</name>
    <dbReference type="NCBI Taxonomy" id="425511"/>
    <lineage>
        <taxon>Bacteria</taxon>
        <taxon>Pseudomonadati</taxon>
        <taxon>Bacteroidota</taxon>
        <taxon>Sphingobacteriia</taxon>
        <taxon>Sphingobacteriales</taxon>
        <taxon>Sphingobacteriaceae</taxon>
        <taxon>Pedobacter</taxon>
    </lineage>
</organism>
<dbReference type="RefSeq" id="WP_133551944.1">
    <property type="nucleotide sequence ID" value="NZ_SNWM01000001.1"/>
</dbReference>
<evidence type="ECO:0000313" key="2">
    <source>
        <dbReference type="Proteomes" id="UP000295499"/>
    </source>
</evidence>
<dbReference type="EMBL" id="SNWM01000001">
    <property type="protein sequence ID" value="TDO24180.1"/>
    <property type="molecule type" value="Genomic_DNA"/>
</dbReference>
<reference evidence="1 2" key="1">
    <citation type="submission" date="2019-03" db="EMBL/GenBank/DDBJ databases">
        <title>Genomic Encyclopedia of Archaeal and Bacterial Type Strains, Phase II (KMG-II): from individual species to whole genera.</title>
        <authorList>
            <person name="Goeker M."/>
        </authorList>
    </citation>
    <scope>NUCLEOTIDE SEQUENCE [LARGE SCALE GENOMIC DNA]</scope>
    <source>
        <strain evidence="1 2">DSM 19034</strain>
    </source>
</reference>
<dbReference type="Proteomes" id="UP000295499">
    <property type="component" value="Unassembled WGS sequence"/>
</dbReference>
<comment type="caution">
    <text evidence="1">The sequence shown here is derived from an EMBL/GenBank/DDBJ whole genome shotgun (WGS) entry which is preliminary data.</text>
</comment>
<protein>
    <submittedName>
        <fullName evidence="1">Uncharacterized protein</fullName>
    </submittedName>
</protein>
<accession>A0A4R6IPH1</accession>